<gene>
    <name evidence="1" type="ORF">Tci_675014</name>
</gene>
<proteinExistence type="predicted"/>
<keyword evidence="1" id="KW-0378">Hydrolase</keyword>
<comment type="caution">
    <text evidence="1">The sequence shown here is derived from an EMBL/GenBank/DDBJ whole genome shotgun (WGS) entry which is preliminary data.</text>
</comment>
<dbReference type="AlphaFoldDB" id="A0A699KSX4"/>
<reference evidence="1" key="1">
    <citation type="journal article" date="2019" name="Sci. Rep.">
        <title>Draft genome of Tanacetum cinerariifolium, the natural source of mosquito coil.</title>
        <authorList>
            <person name="Yamashiro T."/>
            <person name="Shiraishi A."/>
            <person name="Satake H."/>
            <person name="Nakayama K."/>
        </authorList>
    </citation>
    <scope>NUCLEOTIDE SEQUENCE</scope>
</reference>
<keyword evidence="1" id="KW-0645">Protease</keyword>
<dbReference type="GO" id="GO:0008233">
    <property type="term" value="F:peptidase activity"/>
    <property type="evidence" value="ECO:0007669"/>
    <property type="project" value="UniProtKB-KW"/>
</dbReference>
<protein>
    <submittedName>
        <fullName evidence="1">Ulp1 protease family, C-terminal catalytic domain-containing protein</fullName>
    </submittedName>
</protein>
<evidence type="ECO:0000313" key="1">
    <source>
        <dbReference type="EMBL" id="GFB03043.1"/>
    </source>
</evidence>
<organism evidence="1">
    <name type="scientific">Tanacetum cinerariifolium</name>
    <name type="common">Dalmatian daisy</name>
    <name type="synonym">Chrysanthemum cinerariifolium</name>
    <dbReference type="NCBI Taxonomy" id="118510"/>
    <lineage>
        <taxon>Eukaryota</taxon>
        <taxon>Viridiplantae</taxon>
        <taxon>Streptophyta</taxon>
        <taxon>Embryophyta</taxon>
        <taxon>Tracheophyta</taxon>
        <taxon>Spermatophyta</taxon>
        <taxon>Magnoliopsida</taxon>
        <taxon>eudicotyledons</taxon>
        <taxon>Gunneridae</taxon>
        <taxon>Pentapetalae</taxon>
        <taxon>asterids</taxon>
        <taxon>campanulids</taxon>
        <taxon>Asterales</taxon>
        <taxon>Asteraceae</taxon>
        <taxon>Asteroideae</taxon>
        <taxon>Anthemideae</taxon>
        <taxon>Anthemidinae</taxon>
        <taxon>Tanacetum</taxon>
    </lineage>
</organism>
<name>A0A699KSX4_TANCI</name>
<dbReference type="GO" id="GO:0006508">
    <property type="term" value="P:proteolysis"/>
    <property type="evidence" value="ECO:0007669"/>
    <property type="project" value="UniProtKB-KW"/>
</dbReference>
<dbReference type="EMBL" id="BKCJ010537160">
    <property type="protein sequence ID" value="GFB03043.1"/>
    <property type="molecule type" value="Genomic_DNA"/>
</dbReference>
<feature type="non-terminal residue" evidence="1">
    <location>
        <position position="1"/>
    </location>
</feature>
<sequence>GALFLDYMSHVNHLKHNKMSKAGFMIMTMGCNTKNNFVDYGVFVMCHMETFKGVVDCCGFSKEGEEQIEELKDLRNKYVAKILLVDFNEVKKEIKRETHEYKKLPIKERMRLENDAFKKITARVKQMMK</sequence>
<accession>A0A699KSX4</accession>